<name>A0A3N0Y8H0_ANAGA</name>
<reference evidence="1 2" key="1">
    <citation type="submission" date="2018-10" db="EMBL/GenBank/DDBJ databases">
        <title>Genome assembly for a Yunnan-Guizhou Plateau 3E fish, Anabarilius grahami (Regan), and its evolutionary and genetic applications.</title>
        <authorList>
            <person name="Jiang W."/>
        </authorList>
    </citation>
    <scope>NUCLEOTIDE SEQUENCE [LARGE SCALE GENOMIC DNA]</scope>
    <source>
        <strain evidence="1">AG-KIZ</strain>
        <tissue evidence="1">Muscle</tissue>
    </source>
</reference>
<gene>
    <name evidence="1" type="ORF">DPX16_8137</name>
</gene>
<keyword evidence="2" id="KW-1185">Reference proteome</keyword>
<comment type="caution">
    <text evidence="1">The sequence shown here is derived from an EMBL/GenBank/DDBJ whole genome shotgun (WGS) entry which is preliminary data.</text>
</comment>
<sequence>MQVNPKVQVTNQTLTLTVTLYLSSFLSEVKYAATLTEIYRSPLRCPLLLFDQYLFLSISSFLSRPQMSNIIVDMLEQSEEVQAFSLLMVKRLRATLPFLPESPPLSMAREGLLKNDSTDRSGVGRPLRRELDITRYVSHMTARKPRLERLPFVAAETLMQPVSQHQPGERAAVRRPKHVKVRRFPYLRNLTEDFTPELEFINSHSHVHQTFAFIMSNSSEDES</sequence>
<protein>
    <submittedName>
        <fullName evidence="1">Uncharacterized protein</fullName>
    </submittedName>
</protein>
<dbReference type="Proteomes" id="UP000281406">
    <property type="component" value="Unassembled WGS sequence"/>
</dbReference>
<accession>A0A3N0Y8H0</accession>
<organism evidence="1 2">
    <name type="scientific">Anabarilius grahami</name>
    <name type="common">Kanglang fish</name>
    <name type="synonym">Barilius grahami</name>
    <dbReference type="NCBI Taxonomy" id="495550"/>
    <lineage>
        <taxon>Eukaryota</taxon>
        <taxon>Metazoa</taxon>
        <taxon>Chordata</taxon>
        <taxon>Craniata</taxon>
        <taxon>Vertebrata</taxon>
        <taxon>Euteleostomi</taxon>
        <taxon>Actinopterygii</taxon>
        <taxon>Neopterygii</taxon>
        <taxon>Teleostei</taxon>
        <taxon>Ostariophysi</taxon>
        <taxon>Cypriniformes</taxon>
        <taxon>Xenocyprididae</taxon>
        <taxon>Xenocypridinae</taxon>
        <taxon>Xenocypridinae incertae sedis</taxon>
        <taxon>Anabarilius</taxon>
    </lineage>
</organism>
<dbReference type="EMBL" id="RJVU01049641">
    <property type="protein sequence ID" value="ROL42447.1"/>
    <property type="molecule type" value="Genomic_DNA"/>
</dbReference>
<dbReference type="AlphaFoldDB" id="A0A3N0Y8H0"/>
<evidence type="ECO:0000313" key="1">
    <source>
        <dbReference type="EMBL" id="ROL42447.1"/>
    </source>
</evidence>
<proteinExistence type="predicted"/>
<evidence type="ECO:0000313" key="2">
    <source>
        <dbReference type="Proteomes" id="UP000281406"/>
    </source>
</evidence>